<dbReference type="SUPFAM" id="SSF63829">
    <property type="entry name" value="Calcium-dependent phosphotriesterase"/>
    <property type="match status" value="1"/>
</dbReference>
<name>A0ABP7H0H1_9FLAO</name>
<dbReference type="Proteomes" id="UP001501456">
    <property type="component" value="Unassembled WGS sequence"/>
</dbReference>
<evidence type="ECO:0000313" key="3">
    <source>
        <dbReference type="Proteomes" id="UP001501456"/>
    </source>
</evidence>
<dbReference type="EMBL" id="BAABBI010000001">
    <property type="protein sequence ID" value="GAA3780367.1"/>
    <property type="molecule type" value="Genomic_DNA"/>
</dbReference>
<feature type="chain" id="PRO_5047122219" evidence="1">
    <location>
        <begin position="19"/>
        <end position="260"/>
    </location>
</feature>
<feature type="signal peptide" evidence="1">
    <location>
        <begin position="1"/>
        <end position="18"/>
    </location>
</feature>
<accession>A0ABP7H0H1</accession>
<comment type="caution">
    <text evidence="2">The sequence shown here is derived from an EMBL/GenBank/DDBJ whole genome shotgun (WGS) entry which is preliminary data.</text>
</comment>
<dbReference type="RefSeq" id="WP_344728069.1">
    <property type="nucleotide sequence ID" value="NZ_BAABBI010000001.1"/>
</dbReference>
<protein>
    <submittedName>
        <fullName evidence="2">Uncharacterized protein</fullName>
    </submittedName>
</protein>
<evidence type="ECO:0000313" key="2">
    <source>
        <dbReference type="EMBL" id="GAA3780367.1"/>
    </source>
</evidence>
<reference evidence="3" key="1">
    <citation type="journal article" date="2019" name="Int. J. Syst. Evol. Microbiol.">
        <title>The Global Catalogue of Microorganisms (GCM) 10K type strain sequencing project: providing services to taxonomists for standard genome sequencing and annotation.</title>
        <authorList>
            <consortium name="The Broad Institute Genomics Platform"/>
            <consortium name="The Broad Institute Genome Sequencing Center for Infectious Disease"/>
            <person name="Wu L."/>
            <person name="Ma J."/>
        </authorList>
    </citation>
    <scope>NUCLEOTIDE SEQUENCE [LARGE SCALE GENOMIC DNA]</scope>
    <source>
        <strain evidence="3">JCM 17525</strain>
    </source>
</reference>
<gene>
    <name evidence="2" type="ORF">GCM10022271_10810</name>
</gene>
<evidence type="ECO:0000256" key="1">
    <source>
        <dbReference type="SAM" id="SignalP"/>
    </source>
</evidence>
<organism evidence="2 3">
    <name type="scientific">Corallibacter vietnamensis</name>
    <dbReference type="NCBI Taxonomy" id="904130"/>
    <lineage>
        <taxon>Bacteria</taxon>
        <taxon>Pseudomonadati</taxon>
        <taxon>Bacteroidota</taxon>
        <taxon>Flavobacteriia</taxon>
        <taxon>Flavobacteriales</taxon>
        <taxon>Flavobacteriaceae</taxon>
        <taxon>Corallibacter</taxon>
    </lineage>
</organism>
<sequence length="260" mass="30151">MMKWLKYIFLLFSVTAVSQNTIDLSFVKKSPLSVSVISGIDNFGTIYYTNNNAFYKKTPEKTTSYSNIQLGAITSTNTFNPLKINLFYKDFNTVIILDNRLAEIFKIDFNNTEPYKNVSHISTGNDNTLWIFNQDLQKLELYDYKSKTTRVATIPVTSNVLDLKSDYNFCWLLTEKFLYKYNYFGSLLMKTPNSGYTAISVSNENVVLSSDISLYYLDKKSEKMTTIKTPELLIKQFLLNNETLYIYDSKVLHEFQLKTK</sequence>
<keyword evidence="1" id="KW-0732">Signal</keyword>
<proteinExistence type="predicted"/>
<keyword evidence="3" id="KW-1185">Reference proteome</keyword>